<dbReference type="Proteomes" id="UP000678499">
    <property type="component" value="Unassembled WGS sequence"/>
</dbReference>
<dbReference type="EMBL" id="OA882207">
    <property type="protein sequence ID" value="CAD7273770.1"/>
    <property type="molecule type" value="Genomic_DNA"/>
</dbReference>
<evidence type="ECO:0000313" key="2">
    <source>
        <dbReference type="Proteomes" id="UP000678499"/>
    </source>
</evidence>
<proteinExistence type="predicted"/>
<sequence length="142" mass="15747">MTLPPQVMDPFAHNYPALMQQQHQGQQQQVPCSMPGAVQPGTSVMQLAQLPMMLSPPQSAGSAHSMSPPHGKRRKFLLQGSNDHQNTCLLCFSWSSPPMAEGKKKKSSNMLSGFCRVSFVFLHLVHRDVVLWIHGLIVNSMQ</sequence>
<gene>
    <name evidence="1" type="ORF">NMOB1V02_LOCUS1641</name>
</gene>
<reference evidence="1" key="1">
    <citation type="submission" date="2020-11" db="EMBL/GenBank/DDBJ databases">
        <authorList>
            <person name="Tran Van P."/>
        </authorList>
    </citation>
    <scope>NUCLEOTIDE SEQUENCE</scope>
</reference>
<evidence type="ECO:0000313" key="1">
    <source>
        <dbReference type="EMBL" id="CAD7273770.1"/>
    </source>
</evidence>
<dbReference type="AlphaFoldDB" id="A0A7R9BGW1"/>
<organism evidence="1">
    <name type="scientific">Notodromas monacha</name>
    <dbReference type="NCBI Taxonomy" id="399045"/>
    <lineage>
        <taxon>Eukaryota</taxon>
        <taxon>Metazoa</taxon>
        <taxon>Ecdysozoa</taxon>
        <taxon>Arthropoda</taxon>
        <taxon>Crustacea</taxon>
        <taxon>Oligostraca</taxon>
        <taxon>Ostracoda</taxon>
        <taxon>Podocopa</taxon>
        <taxon>Podocopida</taxon>
        <taxon>Cypridocopina</taxon>
        <taxon>Cypridoidea</taxon>
        <taxon>Cyprididae</taxon>
        <taxon>Notodromas</taxon>
    </lineage>
</organism>
<name>A0A7R9BGW1_9CRUS</name>
<protein>
    <submittedName>
        <fullName evidence="1">Uncharacterized protein</fullName>
    </submittedName>
</protein>
<dbReference type="EMBL" id="CAJPEX010000170">
    <property type="protein sequence ID" value="CAG0913922.1"/>
    <property type="molecule type" value="Genomic_DNA"/>
</dbReference>
<accession>A0A7R9BGW1</accession>
<keyword evidence="2" id="KW-1185">Reference proteome</keyword>